<dbReference type="InterPro" id="IPR001763">
    <property type="entry name" value="Rhodanese-like_dom"/>
</dbReference>
<dbReference type="Gene3D" id="3.40.250.10">
    <property type="entry name" value="Rhodanese-like domain"/>
    <property type="match status" value="1"/>
</dbReference>
<dbReference type="PANTHER" id="PTHR43031:SF1">
    <property type="entry name" value="PYRIDINE NUCLEOTIDE-DISULPHIDE OXIDOREDUCTASE"/>
    <property type="match status" value="1"/>
</dbReference>
<comment type="caution">
    <text evidence="2">The sequence shown here is derived from an EMBL/GenBank/DDBJ whole genome shotgun (WGS) entry which is preliminary data.</text>
</comment>
<dbReference type="Proteomes" id="UP000823824">
    <property type="component" value="Unassembled WGS sequence"/>
</dbReference>
<dbReference type="SMART" id="SM00450">
    <property type="entry name" value="RHOD"/>
    <property type="match status" value="1"/>
</dbReference>
<reference evidence="2" key="1">
    <citation type="journal article" date="2021" name="PeerJ">
        <title>Extensive microbial diversity within the chicken gut microbiome revealed by metagenomics and culture.</title>
        <authorList>
            <person name="Gilroy R."/>
            <person name="Ravi A."/>
            <person name="Getino M."/>
            <person name="Pursley I."/>
            <person name="Horton D.L."/>
            <person name="Alikhan N.F."/>
            <person name="Baker D."/>
            <person name="Gharbi K."/>
            <person name="Hall N."/>
            <person name="Watson M."/>
            <person name="Adriaenssens E.M."/>
            <person name="Foster-Nyarko E."/>
            <person name="Jarju S."/>
            <person name="Secka A."/>
            <person name="Antonio M."/>
            <person name="Oren A."/>
            <person name="Chaudhuri R.R."/>
            <person name="La Ragione R."/>
            <person name="Hildebrand F."/>
            <person name="Pallen M.J."/>
        </authorList>
    </citation>
    <scope>NUCLEOTIDE SEQUENCE</scope>
    <source>
        <strain evidence="2">ChiBcec18-1249</strain>
    </source>
</reference>
<dbReference type="CDD" id="cd00158">
    <property type="entry name" value="RHOD"/>
    <property type="match status" value="1"/>
</dbReference>
<protein>
    <submittedName>
        <fullName evidence="2">Rhodanese-like domain-containing protein</fullName>
    </submittedName>
</protein>
<dbReference type="InterPro" id="IPR036873">
    <property type="entry name" value="Rhodanese-like_dom_sf"/>
</dbReference>
<dbReference type="InterPro" id="IPR050229">
    <property type="entry name" value="GlpE_sulfurtransferase"/>
</dbReference>
<feature type="domain" description="Rhodanese" evidence="1">
    <location>
        <begin position="21"/>
        <end position="105"/>
    </location>
</feature>
<evidence type="ECO:0000313" key="3">
    <source>
        <dbReference type="Proteomes" id="UP000823824"/>
    </source>
</evidence>
<dbReference type="AlphaFoldDB" id="A0A9D2LHK0"/>
<dbReference type="EMBL" id="DWZJ01000011">
    <property type="protein sequence ID" value="HJB12370.1"/>
    <property type="molecule type" value="Genomic_DNA"/>
</dbReference>
<accession>A0A9D2LHK0</accession>
<evidence type="ECO:0000259" key="1">
    <source>
        <dbReference type="PROSITE" id="PS50206"/>
    </source>
</evidence>
<gene>
    <name evidence="2" type="ORF">H9787_01505</name>
</gene>
<proteinExistence type="predicted"/>
<dbReference type="SUPFAM" id="SSF52821">
    <property type="entry name" value="Rhodanese/Cell cycle control phosphatase"/>
    <property type="match status" value="1"/>
</dbReference>
<dbReference type="PROSITE" id="PS50206">
    <property type="entry name" value="RHODANESE_3"/>
    <property type="match status" value="1"/>
</dbReference>
<dbReference type="Pfam" id="PF00581">
    <property type="entry name" value="Rhodanese"/>
    <property type="match status" value="1"/>
</dbReference>
<sequence>MGLFDFMKRPDMGQELERFAQTPDALLLDVRTEEEYAGGHIPDSRNVPLGTLHQAELPADPETPLFVYCLSGARSRQAAAILRRMGYSHVTDLGGICNYHGKVVK</sequence>
<evidence type="ECO:0000313" key="2">
    <source>
        <dbReference type="EMBL" id="HJB12370.1"/>
    </source>
</evidence>
<reference evidence="2" key="2">
    <citation type="submission" date="2021-04" db="EMBL/GenBank/DDBJ databases">
        <authorList>
            <person name="Gilroy R."/>
        </authorList>
    </citation>
    <scope>NUCLEOTIDE SEQUENCE</scope>
    <source>
        <strain evidence="2">ChiBcec18-1249</strain>
    </source>
</reference>
<organism evidence="2 3">
    <name type="scientific">Candidatus Oscillibacter excrementigallinarum</name>
    <dbReference type="NCBI Taxonomy" id="2838716"/>
    <lineage>
        <taxon>Bacteria</taxon>
        <taxon>Bacillati</taxon>
        <taxon>Bacillota</taxon>
        <taxon>Clostridia</taxon>
        <taxon>Eubacteriales</taxon>
        <taxon>Oscillospiraceae</taxon>
        <taxon>Oscillibacter</taxon>
    </lineage>
</organism>
<name>A0A9D2LHK0_9FIRM</name>
<dbReference type="PANTHER" id="PTHR43031">
    <property type="entry name" value="FAD-DEPENDENT OXIDOREDUCTASE"/>
    <property type="match status" value="1"/>
</dbReference>